<dbReference type="EMBL" id="MK203841">
    <property type="protein sequence ID" value="AZS06444.1"/>
    <property type="molecule type" value="Genomic_DNA"/>
</dbReference>
<proteinExistence type="predicted"/>
<dbReference type="Proteomes" id="UP000287912">
    <property type="component" value="Segment"/>
</dbReference>
<keyword evidence="2" id="KW-1185">Reference proteome</keyword>
<evidence type="ECO:0000313" key="2">
    <source>
        <dbReference type="Proteomes" id="UP000287912"/>
    </source>
</evidence>
<organism evidence="1 2">
    <name type="scientific">Klebsiella phage Henu1</name>
    <dbReference type="NCBI Taxonomy" id="2492437"/>
    <lineage>
        <taxon>Viruses</taxon>
        <taxon>Duplodnaviria</taxon>
        <taxon>Heunggongvirae</taxon>
        <taxon>Uroviricota</taxon>
        <taxon>Caudoviricetes</taxon>
        <taxon>Autographivirales</taxon>
        <taxon>Autotranscriptaviridae</taxon>
        <taxon>Studiervirinae</taxon>
        <taxon>Przondovirus</taxon>
        <taxon>Przondovirus henu1</taxon>
    </lineage>
</organism>
<protein>
    <submittedName>
        <fullName evidence="1">Uncharacterized protein</fullName>
    </submittedName>
</protein>
<accession>A0A3S9U7Z1</accession>
<evidence type="ECO:0000313" key="1">
    <source>
        <dbReference type="EMBL" id="AZS06444.1"/>
    </source>
</evidence>
<gene>
    <name evidence="1" type="ORF">Henu1_4</name>
</gene>
<sequence length="68" mass="7782">MAALRQTRWVYSMSQRIDLKNIRAAQLVMAYGASDALTKRTLTKHRKMTARQAAAAVKWARLTLLSYQ</sequence>
<reference evidence="1 2" key="1">
    <citation type="submission" date="2018-11" db="EMBL/GenBank/DDBJ databases">
        <authorList>
            <person name="Li Q."/>
            <person name="Teng T."/>
        </authorList>
    </citation>
    <scope>NUCLEOTIDE SEQUENCE [LARGE SCALE GENOMIC DNA]</scope>
</reference>
<name>A0A3S9U7Z1_9CAUD</name>